<feature type="coiled-coil region" evidence="1">
    <location>
        <begin position="29"/>
        <end position="143"/>
    </location>
</feature>
<evidence type="ECO:0000313" key="3">
    <source>
        <dbReference type="EMBL" id="CAE0705890.1"/>
    </source>
</evidence>
<feature type="compositionally biased region" description="Low complexity" evidence="2">
    <location>
        <begin position="457"/>
        <end position="474"/>
    </location>
</feature>
<dbReference type="EMBL" id="HBIW01024737">
    <property type="protein sequence ID" value="CAE0705890.1"/>
    <property type="molecule type" value="Transcribed_RNA"/>
</dbReference>
<keyword evidence="5" id="KW-1185">Reference proteome</keyword>
<gene>
    <name evidence="3" type="ORF">PCAL00307_LOCUS21340</name>
    <name evidence="4" type="ORF">PECAL_5P14370</name>
</gene>
<reference evidence="3" key="1">
    <citation type="submission" date="2021-01" db="EMBL/GenBank/DDBJ databases">
        <authorList>
            <person name="Corre E."/>
            <person name="Pelletier E."/>
            <person name="Niang G."/>
            <person name="Scheremetjew M."/>
            <person name="Finn R."/>
            <person name="Kale V."/>
            <person name="Holt S."/>
            <person name="Cochrane G."/>
            <person name="Meng A."/>
            <person name="Brown T."/>
            <person name="Cohen L."/>
        </authorList>
    </citation>
    <scope>NUCLEOTIDE SEQUENCE</scope>
    <source>
        <strain evidence="3">CCMP1756</strain>
    </source>
</reference>
<feature type="compositionally biased region" description="Basic residues" evidence="2">
    <location>
        <begin position="404"/>
        <end position="413"/>
    </location>
</feature>
<dbReference type="Proteomes" id="UP000789595">
    <property type="component" value="Unassembled WGS sequence"/>
</dbReference>
<evidence type="ECO:0000256" key="1">
    <source>
        <dbReference type="SAM" id="Coils"/>
    </source>
</evidence>
<evidence type="ECO:0000313" key="5">
    <source>
        <dbReference type="Proteomes" id="UP000789595"/>
    </source>
</evidence>
<name>A0A7S4A7B1_9STRA</name>
<feature type="region of interest" description="Disordered" evidence="2">
    <location>
        <begin position="1"/>
        <end position="27"/>
    </location>
</feature>
<reference evidence="4" key="2">
    <citation type="submission" date="2021-11" db="EMBL/GenBank/DDBJ databases">
        <authorList>
            <consortium name="Genoscope - CEA"/>
            <person name="William W."/>
        </authorList>
    </citation>
    <scope>NUCLEOTIDE SEQUENCE</scope>
</reference>
<organism evidence="3">
    <name type="scientific">Pelagomonas calceolata</name>
    <dbReference type="NCBI Taxonomy" id="35677"/>
    <lineage>
        <taxon>Eukaryota</taxon>
        <taxon>Sar</taxon>
        <taxon>Stramenopiles</taxon>
        <taxon>Ochrophyta</taxon>
        <taxon>Pelagophyceae</taxon>
        <taxon>Pelagomonadales</taxon>
        <taxon>Pelagomonadaceae</taxon>
        <taxon>Pelagomonas</taxon>
    </lineage>
</organism>
<dbReference type="EMBL" id="CAKKNE010000005">
    <property type="protein sequence ID" value="CAH0376844.1"/>
    <property type="molecule type" value="Genomic_DNA"/>
</dbReference>
<feature type="region of interest" description="Disordered" evidence="2">
    <location>
        <begin position="444"/>
        <end position="482"/>
    </location>
</feature>
<feature type="region of interest" description="Disordered" evidence="2">
    <location>
        <begin position="404"/>
        <end position="423"/>
    </location>
</feature>
<dbReference type="AlphaFoldDB" id="A0A7S4A7B1"/>
<proteinExistence type="predicted"/>
<evidence type="ECO:0000256" key="2">
    <source>
        <dbReference type="SAM" id="MobiDB-lite"/>
    </source>
</evidence>
<feature type="coiled-coil region" evidence="1">
    <location>
        <begin position="179"/>
        <end position="213"/>
    </location>
</feature>
<accession>A0A7S4A7B1</accession>
<evidence type="ECO:0000313" key="4">
    <source>
        <dbReference type="EMBL" id="CAH0376844.1"/>
    </source>
</evidence>
<keyword evidence="1" id="KW-0175">Coiled coil</keyword>
<sequence length="482" mass="53702">MSTRERSTSTASEGAAAPPPPAPPGRFQLKEAKEALAASRKREADLKRANEELRAKVESFHGLRALTEATEETNANLRAEAQDQARRCREDREALDITKGALEKARADCARTIADLATAHSQLREAERLKKDAEAQTRRALDEAARSAQKQQDTAARLSHVGRERDLAAEALRVSERDQASSEETIESLSAKLQDAEARAIAAEDAASDARDRAWRHHRSAAETKSLAVDVRRLVKLLASTEEYRRFGALWRDGGGDWDTERGMSYVGPEASAPFDDAADLAPQPTTEDWAAFAELEAQTTHSPEVLLNAKEEPALWAPTEALKNAIEFHQDKIPHVPFDCIREFLHKMNGAWLDREQRHCERLEASYRRRLDEFQRVTQHGIPYEKIAADKEIAKLKAELKKARRSRLKGRPSSRVERSSVKSMRFQARDELLAASLSAMECMSVASGSPTKRRTSTSSKGTPSPLTMRSASRSSRRGSYE</sequence>
<protein>
    <submittedName>
        <fullName evidence="3">Uncharacterized protein</fullName>
    </submittedName>
</protein>